<organism evidence="1">
    <name type="scientific">Anguilla anguilla</name>
    <name type="common">European freshwater eel</name>
    <name type="synonym">Muraena anguilla</name>
    <dbReference type="NCBI Taxonomy" id="7936"/>
    <lineage>
        <taxon>Eukaryota</taxon>
        <taxon>Metazoa</taxon>
        <taxon>Chordata</taxon>
        <taxon>Craniata</taxon>
        <taxon>Vertebrata</taxon>
        <taxon>Euteleostomi</taxon>
        <taxon>Actinopterygii</taxon>
        <taxon>Neopterygii</taxon>
        <taxon>Teleostei</taxon>
        <taxon>Anguilliformes</taxon>
        <taxon>Anguillidae</taxon>
        <taxon>Anguilla</taxon>
    </lineage>
</organism>
<protein>
    <submittedName>
        <fullName evidence="1">Uncharacterized protein</fullName>
    </submittedName>
</protein>
<proteinExistence type="predicted"/>
<sequence length="35" mass="3926">MSRHRNPLALKKLPPSLCLTSNGAFFSSLSLYVYL</sequence>
<reference evidence="1" key="1">
    <citation type="submission" date="2014-11" db="EMBL/GenBank/DDBJ databases">
        <authorList>
            <person name="Amaro Gonzalez C."/>
        </authorList>
    </citation>
    <scope>NUCLEOTIDE SEQUENCE</scope>
</reference>
<name>A0A0E9XF29_ANGAN</name>
<reference evidence="1" key="2">
    <citation type="journal article" date="2015" name="Fish Shellfish Immunol.">
        <title>Early steps in the European eel (Anguilla anguilla)-Vibrio vulnificus interaction in the gills: Role of the RtxA13 toxin.</title>
        <authorList>
            <person name="Callol A."/>
            <person name="Pajuelo D."/>
            <person name="Ebbesson L."/>
            <person name="Teles M."/>
            <person name="MacKenzie S."/>
            <person name="Amaro C."/>
        </authorList>
    </citation>
    <scope>NUCLEOTIDE SEQUENCE</scope>
</reference>
<dbReference type="AlphaFoldDB" id="A0A0E9XF29"/>
<dbReference type="EMBL" id="GBXM01007348">
    <property type="protein sequence ID" value="JAI01230.1"/>
    <property type="molecule type" value="Transcribed_RNA"/>
</dbReference>
<evidence type="ECO:0000313" key="1">
    <source>
        <dbReference type="EMBL" id="JAI01230.1"/>
    </source>
</evidence>
<accession>A0A0E9XF29</accession>